<keyword evidence="2" id="KW-1185">Reference proteome</keyword>
<proteinExistence type="predicted"/>
<dbReference type="EMBL" id="CM039172">
    <property type="protein sequence ID" value="KAH9782451.1"/>
    <property type="molecule type" value="Genomic_DNA"/>
</dbReference>
<evidence type="ECO:0000313" key="1">
    <source>
        <dbReference type="EMBL" id="KAH9782451.1"/>
    </source>
</evidence>
<evidence type="ECO:0000313" key="2">
    <source>
        <dbReference type="Proteomes" id="UP000829398"/>
    </source>
</evidence>
<name>A0ACB8MA71_CITSI</name>
<comment type="caution">
    <text evidence="1">The sequence shown here is derived from an EMBL/GenBank/DDBJ whole genome shotgun (WGS) entry which is preliminary data.</text>
</comment>
<reference evidence="2" key="1">
    <citation type="journal article" date="2023" name="Hortic. Res.">
        <title>A chromosome-level phased genome enabling allele-level studies in sweet orange: a case study on citrus Huanglongbing tolerance.</title>
        <authorList>
            <person name="Wu B."/>
            <person name="Yu Q."/>
            <person name="Deng Z."/>
            <person name="Duan Y."/>
            <person name="Luo F."/>
            <person name="Gmitter F. Jr."/>
        </authorList>
    </citation>
    <scope>NUCLEOTIDE SEQUENCE [LARGE SCALE GENOMIC DNA]</scope>
    <source>
        <strain evidence="2">cv. Valencia</strain>
    </source>
</reference>
<dbReference type="Proteomes" id="UP000829398">
    <property type="component" value="Chromosome 3"/>
</dbReference>
<accession>A0ACB8MA71</accession>
<gene>
    <name evidence="1" type="ORF">KPL71_008891</name>
</gene>
<sequence length="644" mass="73525">MSKKPAQTLPIRSGQNPDPANPVRAKPGPHILKKHIRVSEFKTRTFSGTVRRRCDRHRRLALTVSLSLSPLGTRQSTSSLLVWHLLTRFCLVAAVAGVVRAAAAAQCSPLWRRQRQRRHLQLSIATLSSTISPSLYHHSHHYQPQSSAMSDNVEINSSSAPDLSRNVEDKTDNEVEKISVSTVNDKKSFQEMMAHANPVVKPMSRNTLKSEILKLYQIEKVKTLHLLGKNHVRVPINTDLWTASNQKKGYMVVTAHFIDNSWKLRSRILRFIYVPSPHTADTLCNESDGLKVIKSGIGKIRESVSYSTQTPKGYETFELAARQLQINCKKKLKLDCPTRWNSTYAMLEVALMYRSVFSRLQQREPQYKSLPSDEEWDLAVIMEEHLKSFYMLTEMFSGTKYPTTNLFFPLICKMKLSINRWRTADNLAIRIMADKFDKYWNEIHPMLVVAVVLDPRYKMMLIHFYFPKIYGDTADEFIECAHKLCYDLVKEYESKAAHVSGGQNVGLEISRSESCPNSNKYWDVDEFETFRSQNKCAKVNKSELDRYLDEELLDSISDFDILAFWKMHTSQYPILAELAKDILAIPVSTVASESAFSAGDSFLSPHCSKLLPDTLEALMCAQNWIWASTFRGGVPEDESLLGRR</sequence>
<protein>
    <submittedName>
        <fullName evidence="1">BED-type domain-containing protein</fullName>
    </submittedName>
</protein>
<organism evidence="1 2">
    <name type="scientific">Citrus sinensis</name>
    <name type="common">Sweet orange</name>
    <name type="synonym">Citrus aurantium var. sinensis</name>
    <dbReference type="NCBI Taxonomy" id="2711"/>
    <lineage>
        <taxon>Eukaryota</taxon>
        <taxon>Viridiplantae</taxon>
        <taxon>Streptophyta</taxon>
        <taxon>Embryophyta</taxon>
        <taxon>Tracheophyta</taxon>
        <taxon>Spermatophyta</taxon>
        <taxon>Magnoliopsida</taxon>
        <taxon>eudicotyledons</taxon>
        <taxon>Gunneridae</taxon>
        <taxon>Pentapetalae</taxon>
        <taxon>rosids</taxon>
        <taxon>malvids</taxon>
        <taxon>Sapindales</taxon>
        <taxon>Rutaceae</taxon>
        <taxon>Aurantioideae</taxon>
        <taxon>Citrus</taxon>
    </lineage>
</organism>